<feature type="region of interest" description="Disordered" evidence="1">
    <location>
        <begin position="108"/>
        <end position="133"/>
    </location>
</feature>
<accession>A0A1Y2DBW1</accession>
<organism evidence="3 4">
    <name type="scientific">Neocallimastix californiae</name>
    <dbReference type="NCBI Taxonomy" id="1754190"/>
    <lineage>
        <taxon>Eukaryota</taxon>
        <taxon>Fungi</taxon>
        <taxon>Fungi incertae sedis</taxon>
        <taxon>Chytridiomycota</taxon>
        <taxon>Chytridiomycota incertae sedis</taxon>
        <taxon>Neocallimastigomycetes</taxon>
        <taxon>Neocallimastigales</taxon>
        <taxon>Neocallimastigaceae</taxon>
        <taxon>Neocallimastix</taxon>
    </lineage>
</organism>
<proteinExistence type="predicted"/>
<dbReference type="EMBL" id="MCOG01000072">
    <property type="protein sequence ID" value="ORY56763.1"/>
    <property type="molecule type" value="Genomic_DNA"/>
</dbReference>
<dbReference type="Proteomes" id="UP000193920">
    <property type="component" value="Unassembled WGS sequence"/>
</dbReference>
<evidence type="ECO:0000256" key="1">
    <source>
        <dbReference type="SAM" id="MobiDB-lite"/>
    </source>
</evidence>
<evidence type="ECO:0000256" key="2">
    <source>
        <dbReference type="SAM" id="SignalP"/>
    </source>
</evidence>
<feature type="signal peptide" evidence="2">
    <location>
        <begin position="1"/>
        <end position="19"/>
    </location>
</feature>
<protein>
    <submittedName>
        <fullName evidence="3">Uncharacterized protein</fullName>
    </submittedName>
</protein>
<reference evidence="3 4" key="1">
    <citation type="submission" date="2016-08" db="EMBL/GenBank/DDBJ databases">
        <title>A Parts List for Fungal Cellulosomes Revealed by Comparative Genomics.</title>
        <authorList>
            <consortium name="DOE Joint Genome Institute"/>
            <person name="Haitjema C.H."/>
            <person name="Gilmore S.P."/>
            <person name="Henske J.K."/>
            <person name="Solomon K.V."/>
            <person name="De Groot R."/>
            <person name="Kuo A."/>
            <person name="Mondo S.J."/>
            <person name="Salamov A.A."/>
            <person name="Labutti K."/>
            <person name="Zhao Z."/>
            <person name="Chiniquy J."/>
            <person name="Barry K."/>
            <person name="Brewer H.M."/>
            <person name="Purvine S.O."/>
            <person name="Wright A.T."/>
            <person name="Boxma B."/>
            <person name="Van Alen T."/>
            <person name="Hackstein J.H."/>
            <person name="Baker S.E."/>
            <person name="Grigoriev I.V."/>
            <person name="O'Malley M.A."/>
        </authorList>
    </citation>
    <scope>NUCLEOTIDE SEQUENCE [LARGE SCALE GENOMIC DNA]</scope>
    <source>
        <strain evidence="3 4">G1</strain>
    </source>
</reference>
<evidence type="ECO:0000313" key="3">
    <source>
        <dbReference type="EMBL" id="ORY56763.1"/>
    </source>
</evidence>
<dbReference type="AlphaFoldDB" id="A0A1Y2DBW1"/>
<evidence type="ECO:0000313" key="4">
    <source>
        <dbReference type="Proteomes" id="UP000193920"/>
    </source>
</evidence>
<feature type="chain" id="PRO_5011003745" evidence="2">
    <location>
        <begin position="20"/>
        <end position="257"/>
    </location>
</feature>
<comment type="caution">
    <text evidence="3">The sequence shown here is derived from an EMBL/GenBank/DDBJ whole genome shotgun (WGS) entry which is preliminary data.</text>
</comment>
<name>A0A1Y2DBW1_9FUNG</name>
<feature type="region of interest" description="Disordered" evidence="1">
    <location>
        <begin position="165"/>
        <end position="201"/>
    </location>
</feature>
<feature type="compositionally biased region" description="Acidic residues" evidence="1">
    <location>
        <begin position="165"/>
        <end position="189"/>
    </location>
</feature>
<feature type="compositionally biased region" description="Basic and acidic residues" evidence="1">
    <location>
        <begin position="216"/>
        <end position="228"/>
    </location>
</feature>
<keyword evidence="2" id="KW-0732">Signal</keyword>
<sequence>MKFNYSILLLLLISTGTWAQNYVPDVGNEIPQFDNELFNKLMLKYSKEIESGDPFKEDPFNKDPYENLNNINEFNINNGKNIEDNLDFQIDQEINDELEQFNNEINENNVNLNPSLDNEINDNNNNENNDNNNEIISQADNIEDNEVIEQEMEPKYLEEEIQNEPELNDDSNANDEPELNDDDDEDVPGIDESANTRYTDFFNDSTVGQYFKEIYDKKNGKQNDDETKPTTNPEDINAIEPDIDYQLPKYFHFPIDY</sequence>
<feature type="region of interest" description="Disordered" evidence="1">
    <location>
        <begin position="216"/>
        <end position="239"/>
    </location>
</feature>
<gene>
    <name evidence="3" type="ORF">LY90DRAFT_669319</name>
</gene>
<keyword evidence="4" id="KW-1185">Reference proteome</keyword>